<dbReference type="EMBL" id="CAVMJV010000004">
    <property type="protein sequence ID" value="CAK5027042.1"/>
    <property type="molecule type" value="Genomic_DNA"/>
</dbReference>
<accession>A0ACB0Y118</accession>
<name>A0ACB0Y118_MELEN</name>
<comment type="caution">
    <text evidence="1">The sequence shown here is derived from an EMBL/GenBank/DDBJ whole genome shotgun (WGS) entry which is preliminary data.</text>
</comment>
<dbReference type="Proteomes" id="UP001497535">
    <property type="component" value="Unassembled WGS sequence"/>
</dbReference>
<gene>
    <name evidence="1" type="ORF">MENTE1834_LOCUS6280</name>
</gene>
<proteinExistence type="predicted"/>
<protein>
    <submittedName>
        <fullName evidence="1">Uncharacterized protein</fullName>
    </submittedName>
</protein>
<keyword evidence="2" id="KW-1185">Reference proteome</keyword>
<evidence type="ECO:0000313" key="1">
    <source>
        <dbReference type="EMBL" id="CAK5027042.1"/>
    </source>
</evidence>
<sequence length="41" mass="4457">MEGIDLPLISDDEELDYDLLDAPDIPSGFKVQAAVSSFCNL</sequence>
<reference evidence="1" key="1">
    <citation type="submission" date="2023-11" db="EMBL/GenBank/DDBJ databases">
        <authorList>
            <person name="Poullet M."/>
        </authorList>
    </citation>
    <scope>NUCLEOTIDE SEQUENCE</scope>
    <source>
        <strain evidence="1">E1834</strain>
    </source>
</reference>
<evidence type="ECO:0000313" key="2">
    <source>
        <dbReference type="Proteomes" id="UP001497535"/>
    </source>
</evidence>
<organism evidence="1 2">
    <name type="scientific">Meloidogyne enterolobii</name>
    <name type="common">Root-knot nematode worm</name>
    <name type="synonym">Meloidogyne mayaguensis</name>
    <dbReference type="NCBI Taxonomy" id="390850"/>
    <lineage>
        <taxon>Eukaryota</taxon>
        <taxon>Metazoa</taxon>
        <taxon>Ecdysozoa</taxon>
        <taxon>Nematoda</taxon>
        <taxon>Chromadorea</taxon>
        <taxon>Rhabditida</taxon>
        <taxon>Tylenchina</taxon>
        <taxon>Tylenchomorpha</taxon>
        <taxon>Tylenchoidea</taxon>
        <taxon>Meloidogynidae</taxon>
        <taxon>Meloidogyninae</taxon>
        <taxon>Meloidogyne</taxon>
    </lineage>
</organism>